<dbReference type="AlphaFoldDB" id="A0A660S978"/>
<dbReference type="InterPro" id="IPR027383">
    <property type="entry name" value="Znf_put"/>
</dbReference>
<comment type="caution">
    <text evidence="2">The sequence shown here is derived from an EMBL/GenBank/DDBJ whole genome shotgun (WGS) entry which is preliminary data.</text>
</comment>
<dbReference type="InterPro" id="IPR041916">
    <property type="entry name" value="Anti_sigma_zinc_sf"/>
</dbReference>
<evidence type="ECO:0000259" key="1">
    <source>
        <dbReference type="Pfam" id="PF13490"/>
    </source>
</evidence>
<reference evidence="2 3" key="1">
    <citation type="submission" date="2018-06" db="EMBL/GenBank/DDBJ databases">
        <title>Extensive metabolic versatility and redundancy in microbially diverse, dynamic hydrothermal sediments.</title>
        <authorList>
            <person name="Dombrowski N."/>
            <person name="Teske A."/>
            <person name="Baker B.J."/>
        </authorList>
    </citation>
    <scope>NUCLEOTIDE SEQUENCE [LARGE SCALE GENOMIC DNA]</scope>
    <source>
        <strain evidence="2">B35_G9</strain>
    </source>
</reference>
<feature type="domain" description="Putative zinc-finger" evidence="1">
    <location>
        <begin position="3"/>
        <end position="37"/>
    </location>
</feature>
<dbReference type="Pfam" id="PF13490">
    <property type="entry name" value="zf-HC2"/>
    <property type="match status" value="1"/>
</dbReference>
<dbReference type="Gene3D" id="1.10.10.1320">
    <property type="entry name" value="Anti-sigma factor, zinc-finger domain"/>
    <property type="match status" value="1"/>
</dbReference>
<gene>
    <name evidence="2" type="ORF">DRP44_05700</name>
</gene>
<evidence type="ECO:0000313" key="3">
    <source>
        <dbReference type="Proteomes" id="UP000282321"/>
    </source>
</evidence>
<accession>A0A660S978</accession>
<proteinExistence type="predicted"/>
<evidence type="ECO:0000313" key="2">
    <source>
        <dbReference type="EMBL" id="RKX65707.1"/>
    </source>
</evidence>
<organism evidence="2 3">
    <name type="scientific">candidate division TA06 bacterium</name>
    <dbReference type="NCBI Taxonomy" id="2250710"/>
    <lineage>
        <taxon>Bacteria</taxon>
        <taxon>Bacteria division TA06</taxon>
    </lineage>
</organism>
<name>A0A660S978_UNCT6</name>
<protein>
    <recommendedName>
        <fullName evidence="1">Putative zinc-finger domain-containing protein</fullName>
    </recommendedName>
</protein>
<sequence length="76" mass="8777">MKCNEVKKNLMSYLDGKVDKELRLLIEEHLNQCSSCREQVSLLSNIADLYKKDSPFPLPHGLKDELTQLIKKSCKK</sequence>
<dbReference type="Proteomes" id="UP000282321">
    <property type="component" value="Unassembled WGS sequence"/>
</dbReference>
<dbReference type="EMBL" id="QNBC01000075">
    <property type="protein sequence ID" value="RKX65707.1"/>
    <property type="molecule type" value="Genomic_DNA"/>
</dbReference>